<keyword evidence="9 11" id="KW-0012">Acyltransferase</keyword>
<evidence type="ECO:0000313" key="15">
    <source>
        <dbReference type="Proteomes" id="UP000728032"/>
    </source>
</evidence>
<organism evidence="14">
    <name type="scientific">Oppiella nova</name>
    <dbReference type="NCBI Taxonomy" id="334625"/>
    <lineage>
        <taxon>Eukaryota</taxon>
        <taxon>Metazoa</taxon>
        <taxon>Ecdysozoa</taxon>
        <taxon>Arthropoda</taxon>
        <taxon>Chelicerata</taxon>
        <taxon>Arachnida</taxon>
        <taxon>Acari</taxon>
        <taxon>Acariformes</taxon>
        <taxon>Sarcoptiformes</taxon>
        <taxon>Oribatida</taxon>
        <taxon>Brachypylina</taxon>
        <taxon>Oppioidea</taxon>
        <taxon>Oppiidae</taxon>
        <taxon>Oppiella</taxon>
    </lineage>
</organism>
<evidence type="ECO:0000256" key="2">
    <source>
        <dbReference type="ARBA" id="ARBA00005005"/>
    </source>
</evidence>
<keyword evidence="7" id="KW-0443">Lipid metabolism</keyword>
<name>A0A7R9MFL7_9ACAR</name>
<dbReference type="FunFam" id="3.40.47.10:FF:000011">
    <property type="entry name" value="3-ketoacyl-CoA thiolase"/>
    <property type="match status" value="1"/>
</dbReference>
<dbReference type="PROSITE" id="PS00737">
    <property type="entry name" value="THIOLASE_2"/>
    <property type="match status" value="1"/>
</dbReference>
<evidence type="ECO:0000256" key="3">
    <source>
        <dbReference type="ARBA" id="ARBA00010982"/>
    </source>
</evidence>
<proteinExistence type="inferred from homology"/>
<dbReference type="GO" id="GO:0006635">
    <property type="term" value="P:fatty acid beta-oxidation"/>
    <property type="evidence" value="ECO:0007669"/>
    <property type="project" value="TreeGrafter"/>
</dbReference>
<dbReference type="InterPro" id="IPR020617">
    <property type="entry name" value="Thiolase_C"/>
</dbReference>
<dbReference type="PANTHER" id="PTHR18919">
    <property type="entry name" value="ACETYL-COA C-ACYLTRANSFERASE"/>
    <property type="match status" value="1"/>
</dbReference>
<evidence type="ECO:0000256" key="8">
    <source>
        <dbReference type="ARBA" id="ARBA00023128"/>
    </source>
</evidence>
<keyword evidence="15" id="KW-1185">Reference proteome</keyword>
<dbReference type="PIRSF" id="PIRSF000429">
    <property type="entry name" value="Ac-CoA_Ac_transf"/>
    <property type="match status" value="1"/>
</dbReference>
<comment type="pathway">
    <text evidence="2">Lipid metabolism; fatty acid beta-oxidation.</text>
</comment>
<dbReference type="GO" id="GO:0003985">
    <property type="term" value="F:acetyl-CoA C-acetyltransferase activity"/>
    <property type="evidence" value="ECO:0007669"/>
    <property type="project" value="TreeGrafter"/>
</dbReference>
<dbReference type="InterPro" id="IPR020613">
    <property type="entry name" value="Thiolase_CS"/>
</dbReference>
<evidence type="ECO:0000256" key="4">
    <source>
        <dbReference type="ARBA" id="ARBA00022490"/>
    </source>
</evidence>
<dbReference type="EMBL" id="CAJPVJ010016146">
    <property type="protein sequence ID" value="CAG2176115.1"/>
    <property type="molecule type" value="Genomic_DNA"/>
</dbReference>
<evidence type="ECO:0000259" key="13">
    <source>
        <dbReference type="Pfam" id="PF02803"/>
    </source>
</evidence>
<feature type="domain" description="Thiolase N-terminal" evidence="12">
    <location>
        <begin position="12"/>
        <end position="243"/>
    </location>
</feature>
<evidence type="ECO:0000256" key="1">
    <source>
        <dbReference type="ARBA" id="ARBA00004173"/>
    </source>
</evidence>
<dbReference type="EC" id="2.3.1.16" evidence="10"/>
<keyword evidence="4" id="KW-0963">Cytoplasm</keyword>
<dbReference type="InterPro" id="IPR020615">
    <property type="entry name" value="Thiolase_acyl_enz_int_AS"/>
</dbReference>
<evidence type="ECO:0000256" key="7">
    <source>
        <dbReference type="ARBA" id="ARBA00023098"/>
    </source>
</evidence>
<sequence>MVLRFRDINVDNLSRNDISYVVAGQTFHTDNSNIARDSVLTAGFDVSKTGAHSVTMACISANQAITSVASLIATNEIDCGIGCGVDTLSDPPIRVTRALRRWLLDMNKVKGNSKRIGMLFKLRPSMAFGFEAPPIAEFTTNETMGQSCDRVTKAFNVSREEQDKFGVRSHEMADKAQKAGLLSDVAPMLVPKVGLVDKDNGIRLTTYEKIAQLKPAFTKTGTATASNSSYLTDGASATVLMSEAKAKKLGLKPQIVIKDYTYAAIDPKEHLLLGPAHATTKLLKKNNLTLRDIDVFEVHEAFSGQVLANLKAMDSEEYSQTKIGTKKLGLIPMEKLNTWGGSVSLGHPFGATGSRLVNMASNRLLASGGKYALITACAGGAMGHSMILENCS</sequence>
<dbReference type="PANTHER" id="PTHR18919:SF153">
    <property type="entry name" value="TRIFUNCTIONAL ENZYME SUBUNIT BETA, MITOCHONDRIAL"/>
    <property type="match status" value="1"/>
</dbReference>
<dbReference type="InterPro" id="IPR016039">
    <property type="entry name" value="Thiolase-like"/>
</dbReference>
<feature type="domain" description="Thiolase C-terminal" evidence="13">
    <location>
        <begin position="252"/>
        <end position="389"/>
    </location>
</feature>
<protein>
    <recommendedName>
        <fullName evidence="10">acetyl-CoA C-acyltransferase</fullName>
        <ecNumber evidence="10">2.3.1.16</ecNumber>
    </recommendedName>
</protein>
<evidence type="ECO:0000256" key="5">
    <source>
        <dbReference type="ARBA" id="ARBA00022679"/>
    </source>
</evidence>
<comment type="subcellular location">
    <subcellularLocation>
        <location evidence="1">Mitochondrion</location>
    </subcellularLocation>
</comment>
<dbReference type="InterPro" id="IPR020616">
    <property type="entry name" value="Thiolase_N"/>
</dbReference>
<evidence type="ECO:0000313" key="14">
    <source>
        <dbReference type="EMBL" id="CAD7658929.1"/>
    </source>
</evidence>
<dbReference type="InterPro" id="IPR002155">
    <property type="entry name" value="Thiolase"/>
</dbReference>
<gene>
    <name evidence="14" type="ORF">ONB1V03_LOCUS15549</name>
</gene>
<reference evidence="14" key="1">
    <citation type="submission" date="2020-11" db="EMBL/GenBank/DDBJ databases">
        <authorList>
            <person name="Tran Van P."/>
        </authorList>
    </citation>
    <scope>NUCLEOTIDE SEQUENCE</scope>
</reference>
<dbReference type="AlphaFoldDB" id="A0A7R9MFL7"/>
<dbReference type="OrthoDB" id="5404651at2759"/>
<evidence type="ECO:0000259" key="12">
    <source>
        <dbReference type="Pfam" id="PF00108"/>
    </source>
</evidence>
<dbReference type="CDD" id="cd00751">
    <property type="entry name" value="thiolase"/>
    <property type="match status" value="1"/>
</dbReference>
<keyword evidence="8" id="KW-0496">Mitochondrion</keyword>
<comment type="similarity">
    <text evidence="3 11">Belongs to the thiolase-like superfamily. Thiolase family.</text>
</comment>
<dbReference type="SUPFAM" id="SSF53901">
    <property type="entry name" value="Thiolase-like"/>
    <property type="match status" value="2"/>
</dbReference>
<dbReference type="PROSITE" id="PS00098">
    <property type="entry name" value="THIOLASE_1"/>
    <property type="match status" value="1"/>
</dbReference>
<dbReference type="Pfam" id="PF02803">
    <property type="entry name" value="Thiolase_C"/>
    <property type="match status" value="1"/>
</dbReference>
<dbReference type="InterPro" id="IPR020610">
    <property type="entry name" value="Thiolase_AS"/>
</dbReference>
<dbReference type="PROSITE" id="PS00099">
    <property type="entry name" value="THIOLASE_3"/>
    <property type="match status" value="1"/>
</dbReference>
<keyword evidence="5 11" id="KW-0808">Transferase</keyword>
<evidence type="ECO:0000256" key="6">
    <source>
        <dbReference type="ARBA" id="ARBA00022832"/>
    </source>
</evidence>
<dbReference type="Gene3D" id="3.40.47.10">
    <property type="match status" value="1"/>
</dbReference>
<evidence type="ECO:0000256" key="9">
    <source>
        <dbReference type="ARBA" id="ARBA00023315"/>
    </source>
</evidence>
<dbReference type="NCBIfam" id="TIGR01930">
    <property type="entry name" value="AcCoA-C-Actrans"/>
    <property type="match status" value="1"/>
</dbReference>
<dbReference type="Proteomes" id="UP000728032">
    <property type="component" value="Unassembled WGS sequence"/>
</dbReference>
<keyword evidence="6" id="KW-0276">Fatty acid metabolism</keyword>
<dbReference type="GO" id="GO:0005739">
    <property type="term" value="C:mitochondrion"/>
    <property type="evidence" value="ECO:0007669"/>
    <property type="project" value="UniProtKB-SubCell"/>
</dbReference>
<dbReference type="EMBL" id="OC930971">
    <property type="protein sequence ID" value="CAD7658929.1"/>
    <property type="molecule type" value="Genomic_DNA"/>
</dbReference>
<dbReference type="Pfam" id="PF00108">
    <property type="entry name" value="Thiolase_N"/>
    <property type="match status" value="1"/>
</dbReference>
<evidence type="ECO:0000256" key="11">
    <source>
        <dbReference type="RuleBase" id="RU003557"/>
    </source>
</evidence>
<evidence type="ECO:0000256" key="10">
    <source>
        <dbReference type="ARBA" id="ARBA00024073"/>
    </source>
</evidence>
<accession>A0A7R9MFL7</accession>